<dbReference type="AlphaFoldDB" id="A0A061SMT0"/>
<feature type="region of interest" description="Disordered" evidence="1">
    <location>
        <begin position="53"/>
        <end position="76"/>
    </location>
</feature>
<proteinExistence type="predicted"/>
<sequence>QPLTSGHAPRDPAGETQSCLSFRRLLGGGLERERKGGSPFDRCAPVPRGAGRLARDGFGGGALPARASSLRIGVPP</sequence>
<feature type="non-terminal residue" evidence="2">
    <location>
        <position position="1"/>
    </location>
</feature>
<protein>
    <submittedName>
        <fullName evidence="2">Uncharacterized protein</fullName>
    </submittedName>
</protein>
<name>A0A061SMT0_9CHLO</name>
<accession>A0A061SMT0</accession>
<feature type="non-terminal residue" evidence="2">
    <location>
        <position position="76"/>
    </location>
</feature>
<evidence type="ECO:0000256" key="1">
    <source>
        <dbReference type="SAM" id="MobiDB-lite"/>
    </source>
</evidence>
<reference evidence="2" key="1">
    <citation type="submission" date="2014-05" db="EMBL/GenBank/DDBJ databases">
        <title>The transcriptome of the halophilic microalga Tetraselmis sp. GSL018 isolated from the Great Salt Lake, Utah.</title>
        <authorList>
            <person name="Jinkerson R.E."/>
            <person name="D'Adamo S."/>
            <person name="Posewitz M.C."/>
        </authorList>
    </citation>
    <scope>NUCLEOTIDE SEQUENCE</scope>
    <source>
        <strain evidence="2">GSL018</strain>
    </source>
</reference>
<gene>
    <name evidence="2" type="ORF">TSPGSL018_1120</name>
</gene>
<evidence type="ECO:0000313" key="2">
    <source>
        <dbReference type="EMBL" id="JAC84379.1"/>
    </source>
</evidence>
<organism evidence="2">
    <name type="scientific">Tetraselmis sp. GSL018</name>
    <dbReference type="NCBI Taxonomy" id="582737"/>
    <lineage>
        <taxon>Eukaryota</taxon>
        <taxon>Viridiplantae</taxon>
        <taxon>Chlorophyta</taxon>
        <taxon>core chlorophytes</taxon>
        <taxon>Chlorodendrophyceae</taxon>
        <taxon>Chlorodendrales</taxon>
        <taxon>Chlorodendraceae</taxon>
        <taxon>Tetraselmis</taxon>
    </lineage>
</organism>
<dbReference type="EMBL" id="GBEZ01000511">
    <property type="protein sequence ID" value="JAC84379.1"/>
    <property type="molecule type" value="Transcribed_RNA"/>
</dbReference>